<name>A0A9P7EWW8_9AGAM</name>
<reference evidence="1" key="1">
    <citation type="journal article" date="2020" name="New Phytol.">
        <title>Comparative genomics reveals dynamic genome evolution in host specialist ectomycorrhizal fungi.</title>
        <authorList>
            <person name="Lofgren L.A."/>
            <person name="Nguyen N.H."/>
            <person name="Vilgalys R."/>
            <person name="Ruytinx J."/>
            <person name="Liao H.L."/>
            <person name="Branco S."/>
            <person name="Kuo A."/>
            <person name="LaButti K."/>
            <person name="Lipzen A."/>
            <person name="Andreopoulos W."/>
            <person name="Pangilinan J."/>
            <person name="Riley R."/>
            <person name="Hundley H."/>
            <person name="Na H."/>
            <person name="Barry K."/>
            <person name="Grigoriev I.V."/>
            <person name="Stajich J.E."/>
            <person name="Kennedy P.G."/>
        </authorList>
    </citation>
    <scope>NUCLEOTIDE SEQUENCE</scope>
    <source>
        <strain evidence="1">FC423</strain>
    </source>
</reference>
<organism evidence="1 2">
    <name type="scientific">Suillus discolor</name>
    <dbReference type="NCBI Taxonomy" id="1912936"/>
    <lineage>
        <taxon>Eukaryota</taxon>
        <taxon>Fungi</taxon>
        <taxon>Dikarya</taxon>
        <taxon>Basidiomycota</taxon>
        <taxon>Agaricomycotina</taxon>
        <taxon>Agaricomycetes</taxon>
        <taxon>Agaricomycetidae</taxon>
        <taxon>Boletales</taxon>
        <taxon>Suillineae</taxon>
        <taxon>Suillaceae</taxon>
        <taxon>Suillus</taxon>
    </lineage>
</organism>
<dbReference type="OrthoDB" id="3341102at2759"/>
<protein>
    <submittedName>
        <fullName evidence="1">Uncharacterized protein</fullName>
    </submittedName>
</protein>
<dbReference type="GeneID" id="64702269"/>
<proteinExistence type="predicted"/>
<sequence>MKLQALRKSGLAVNVIVARAIMLAVLNDEVPQVLMTFKCSEVGTRVFAKIPGDAEDRCEEAFFRLVYIMKWHTVPPKLLVGFDQIGNYILPSSGTTFAERGSEQVDIVAKDEKRAYTLLVASTPEGTFLPFQQVWSGASERSLPSVGALGMMEAKERGFDFAFAKSDKKGSHYSTLKTMKEWVENVFEPYRCSVIEADPDLDNDQVSIIYLNCYPVHAGKEFRTYVFETFPYIILCFVPANCK</sequence>
<evidence type="ECO:0000313" key="2">
    <source>
        <dbReference type="Proteomes" id="UP000823399"/>
    </source>
</evidence>
<gene>
    <name evidence="1" type="ORF">F5147DRAFT_748008</name>
</gene>
<dbReference type="RefSeq" id="XP_041286954.1">
    <property type="nucleotide sequence ID" value="XM_041440010.1"/>
</dbReference>
<evidence type="ECO:0000313" key="1">
    <source>
        <dbReference type="EMBL" id="KAG2092673.1"/>
    </source>
</evidence>
<accession>A0A9P7EWW8</accession>
<dbReference type="AlphaFoldDB" id="A0A9P7EWW8"/>
<dbReference type="Proteomes" id="UP000823399">
    <property type="component" value="Unassembled WGS sequence"/>
</dbReference>
<dbReference type="EMBL" id="JABBWM010000089">
    <property type="protein sequence ID" value="KAG2092673.1"/>
    <property type="molecule type" value="Genomic_DNA"/>
</dbReference>
<comment type="caution">
    <text evidence="1">The sequence shown here is derived from an EMBL/GenBank/DDBJ whole genome shotgun (WGS) entry which is preliminary data.</text>
</comment>
<keyword evidence="2" id="KW-1185">Reference proteome</keyword>